<evidence type="ECO:0000313" key="2">
    <source>
        <dbReference type="EMBL" id="QII82015.1"/>
    </source>
</evidence>
<evidence type="ECO:0000256" key="1">
    <source>
        <dbReference type="SAM" id="Phobius"/>
    </source>
</evidence>
<keyword evidence="1" id="KW-0472">Membrane</keyword>
<dbReference type="RefSeq" id="WP_166161995.1">
    <property type="nucleotide sequence ID" value="NZ_CP049740.1"/>
</dbReference>
<feature type="transmembrane region" description="Helical" evidence="1">
    <location>
        <begin position="178"/>
        <end position="195"/>
    </location>
</feature>
<sequence length="392" mass="45750">MHLAKWEWKKIMRDWKTRLLLLGFFLFFSSFSLLYKQQTLTFPEAEMNEQYQTIHQLFNSIPESVFTGEDGKDVYDTMAKQQMLYGMQLYILSKRDGNEIKGLEHVFDSYLENGVNIARNNAYLLELDQFEYYAYLISYLPDETDIYRDLAFFNYMDEKGIDIEWNAFSASTILVEEVNMMIGLVLFLFVALLACDSFSRDQLKNWSITHGLPVHWKKQWRLRSLQLWLLMWAASLLGLATSYIISLIMETSGSLIYPIMINWQGGYLPIPVWQYVCLALAFAMMVSFVLMLLATGLSWIFRTIYLTIVTIVALFFLPSLWTVIQPLSSWQPSLYFHIEDVFTSDTFAQLGVNIWKGPIVMIGLVVIIELIFHVVFDHIQTQTLGLKRRTSQ</sequence>
<name>A0A6G7K9T6_9LACT</name>
<gene>
    <name evidence="2" type="ORF">G7057_05830</name>
</gene>
<organism evidence="2 3">
    <name type="scientific">Jeotgalibaca arthritidis</name>
    <dbReference type="NCBI Taxonomy" id="1868794"/>
    <lineage>
        <taxon>Bacteria</taxon>
        <taxon>Bacillati</taxon>
        <taxon>Bacillota</taxon>
        <taxon>Bacilli</taxon>
        <taxon>Lactobacillales</taxon>
        <taxon>Carnobacteriaceae</taxon>
        <taxon>Jeotgalibaca</taxon>
    </lineage>
</organism>
<feature type="transmembrane region" description="Helical" evidence="1">
    <location>
        <begin position="359"/>
        <end position="379"/>
    </location>
</feature>
<keyword evidence="1" id="KW-1133">Transmembrane helix</keyword>
<dbReference type="Proteomes" id="UP000501451">
    <property type="component" value="Chromosome"/>
</dbReference>
<feature type="transmembrane region" description="Helical" evidence="1">
    <location>
        <begin position="272"/>
        <end position="293"/>
    </location>
</feature>
<accession>A0A6G7K9T6</accession>
<dbReference type="EMBL" id="CP049740">
    <property type="protein sequence ID" value="QII82015.1"/>
    <property type="molecule type" value="Genomic_DNA"/>
</dbReference>
<evidence type="ECO:0000313" key="3">
    <source>
        <dbReference type="Proteomes" id="UP000501451"/>
    </source>
</evidence>
<dbReference type="AlphaFoldDB" id="A0A6G7K9T6"/>
<reference evidence="2 3" key="1">
    <citation type="journal article" date="2017" name="Int. J. Syst. Evol. Microbiol.">
        <title>Jeotgalibaca porci sp. nov. and Jeotgalibaca arthritidis sp. nov., isolated from pigs, and emended description of the genus Jeotgalibaca.</title>
        <authorList>
            <person name="Zamora L."/>
            <person name="Perez-Sancho M."/>
            <person name="Dominguez L."/>
            <person name="Fernandez-Garayzabal J.F."/>
            <person name="Vela A.I."/>
        </authorList>
    </citation>
    <scope>NUCLEOTIDE SEQUENCE [LARGE SCALE GENOMIC DNA]</scope>
    <source>
        <strain evidence="2 3">CECT 9157</strain>
    </source>
</reference>
<proteinExistence type="predicted"/>
<feature type="transmembrane region" description="Helical" evidence="1">
    <location>
        <begin position="227"/>
        <end position="249"/>
    </location>
</feature>
<keyword evidence="1" id="KW-0812">Transmembrane</keyword>
<feature type="transmembrane region" description="Helical" evidence="1">
    <location>
        <begin position="305"/>
        <end position="324"/>
    </location>
</feature>
<keyword evidence="3" id="KW-1185">Reference proteome</keyword>
<dbReference type="KEGG" id="jar:G7057_05830"/>
<protein>
    <recommendedName>
        <fullName evidence="4">ABC transporter permease</fullName>
    </recommendedName>
</protein>
<evidence type="ECO:0008006" key="4">
    <source>
        <dbReference type="Google" id="ProtNLM"/>
    </source>
</evidence>